<proteinExistence type="predicted"/>
<keyword evidence="2" id="KW-0812">Transmembrane</keyword>
<feature type="transmembrane region" description="Helical" evidence="2">
    <location>
        <begin position="215"/>
        <end position="236"/>
    </location>
</feature>
<feature type="transmembrane region" description="Helical" evidence="2">
    <location>
        <begin position="184"/>
        <end position="208"/>
    </location>
</feature>
<keyword evidence="4" id="KW-1185">Reference proteome</keyword>
<feature type="region of interest" description="Disordered" evidence="1">
    <location>
        <begin position="29"/>
        <end position="48"/>
    </location>
</feature>
<dbReference type="AlphaFoldDB" id="A0A8J6PD45"/>
<evidence type="ECO:0000313" key="4">
    <source>
        <dbReference type="Proteomes" id="UP000632659"/>
    </source>
</evidence>
<feature type="transmembrane region" description="Helical" evidence="2">
    <location>
        <begin position="151"/>
        <end position="172"/>
    </location>
</feature>
<evidence type="ECO:0000256" key="2">
    <source>
        <dbReference type="SAM" id="Phobius"/>
    </source>
</evidence>
<feature type="region of interest" description="Disordered" evidence="1">
    <location>
        <begin position="54"/>
        <end position="95"/>
    </location>
</feature>
<evidence type="ECO:0000256" key="1">
    <source>
        <dbReference type="SAM" id="MobiDB-lite"/>
    </source>
</evidence>
<dbReference type="EMBL" id="JACRTL010000004">
    <property type="protein sequence ID" value="MBC8611063.1"/>
    <property type="molecule type" value="Genomic_DNA"/>
</dbReference>
<feature type="transmembrane region" description="Helical" evidence="2">
    <location>
        <begin position="248"/>
        <end position="265"/>
    </location>
</feature>
<comment type="caution">
    <text evidence="3">The sequence shown here is derived from an EMBL/GenBank/DDBJ whole genome shotgun (WGS) entry which is preliminary data.</text>
</comment>
<name>A0A8J6PD45_9FIRM</name>
<reference evidence="3" key="1">
    <citation type="submission" date="2020-08" db="EMBL/GenBank/DDBJ databases">
        <title>Genome public.</title>
        <authorList>
            <person name="Liu C."/>
            <person name="Sun Q."/>
        </authorList>
    </citation>
    <scope>NUCLEOTIDE SEQUENCE</scope>
    <source>
        <strain evidence="3">NSJ-15</strain>
    </source>
</reference>
<dbReference type="RefSeq" id="WP_154825696.1">
    <property type="nucleotide sequence ID" value="NZ_JACRTL010000004.1"/>
</dbReference>
<accession>A0A8J6PD45</accession>
<feature type="transmembrane region" description="Helical" evidence="2">
    <location>
        <begin position="302"/>
        <end position="322"/>
    </location>
</feature>
<keyword evidence="2" id="KW-1133">Transmembrane helix</keyword>
<dbReference type="Proteomes" id="UP000632659">
    <property type="component" value="Unassembled WGS sequence"/>
</dbReference>
<evidence type="ECO:0000313" key="3">
    <source>
        <dbReference type="EMBL" id="MBC8611063.1"/>
    </source>
</evidence>
<keyword evidence="2" id="KW-0472">Membrane</keyword>
<organism evidence="3 4">
    <name type="scientific">Massiliimalia timonensis</name>
    <dbReference type="NCBI Taxonomy" id="1987501"/>
    <lineage>
        <taxon>Bacteria</taxon>
        <taxon>Bacillati</taxon>
        <taxon>Bacillota</taxon>
        <taxon>Clostridia</taxon>
        <taxon>Eubacteriales</taxon>
        <taxon>Oscillospiraceae</taxon>
        <taxon>Massiliimalia</taxon>
    </lineage>
</organism>
<sequence length="510" mass="58953">MEKFCPNCGHKSNFKFCPNCGFNLSDIDLPEDSPENSQTSSAKSTDELLAEILAGIKQKTSEQPAQHEHSPSSKTFAHHSPRINREGSPSVSKRQESSMKQVYQPVITSAEQPVLSGYWPDSYTFPQNFEEKKKWLNSNAVPMEFCAFHRIALIVLIVVYFLFFIINLIVYSDYFYEVDFGTRITYIITLGSQLLLLILTMVQSFFVYRFRPAGYYLTLAQLFLTGPIFVWSSLPLDYTFHDLLIQTGLYWLPLIPVAVVLIWYYEKRRFLFSPSAEFPSVQTRQGKPAKLYTTKNMKKRLGILYGIYWAFVIILFLLLALGSSSKYSISTQNYQPQRPNTEISPYYTVTNPSVVVKNGDFQIRLGDSGDTFPYKTEWNDLFYHAAGLSFSLDRNQNFNLFFISEPGIKTYYDIEVGDSKRKIPVPPDSDEPWGYYEEEIYYDVVVLAFHDGEMMTTSQTRQAWLYDDFPEGTILIEYLISQEEIKDILLYKTEIEELDLPDLDLPEQTI</sequence>
<gene>
    <name evidence="3" type="ORF">H8702_08025</name>
</gene>
<protein>
    <submittedName>
        <fullName evidence="3">Zinc ribbon domain-containing protein</fullName>
    </submittedName>
</protein>